<evidence type="ECO:0000313" key="2">
    <source>
        <dbReference type="EMBL" id="MFB9769726.1"/>
    </source>
</evidence>
<protein>
    <recommendedName>
        <fullName evidence="4">Extracellular protein</fullName>
    </recommendedName>
</protein>
<keyword evidence="3" id="KW-1185">Reference proteome</keyword>
<comment type="caution">
    <text evidence="2">The sequence shown here is derived from an EMBL/GenBank/DDBJ whole genome shotgun (WGS) entry which is preliminary data.</text>
</comment>
<organism evidence="2 3">
    <name type="scientific">Lactiplantibacillus modestisalitolerans</name>
    <dbReference type="NCBI Taxonomy" id="1457219"/>
    <lineage>
        <taxon>Bacteria</taxon>
        <taxon>Bacillati</taxon>
        <taxon>Bacillota</taxon>
        <taxon>Bacilli</taxon>
        <taxon>Lactobacillales</taxon>
        <taxon>Lactobacillaceae</taxon>
        <taxon>Lactiplantibacillus</taxon>
    </lineage>
</organism>
<evidence type="ECO:0000313" key="3">
    <source>
        <dbReference type="Proteomes" id="UP001589691"/>
    </source>
</evidence>
<dbReference type="EMBL" id="JBHLZY010000020">
    <property type="protein sequence ID" value="MFB9769726.1"/>
    <property type="molecule type" value="Genomic_DNA"/>
</dbReference>
<accession>A0ABV5WVK4</accession>
<feature type="compositionally biased region" description="Polar residues" evidence="1">
    <location>
        <begin position="208"/>
        <end position="222"/>
    </location>
</feature>
<evidence type="ECO:0008006" key="4">
    <source>
        <dbReference type="Google" id="ProtNLM"/>
    </source>
</evidence>
<feature type="compositionally biased region" description="Basic residues" evidence="1">
    <location>
        <begin position="184"/>
        <end position="199"/>
    </location>
</feature>
<dbReference type="SUPFAM" id="SSF63825">
    <property type="entry name" value="YWTD domain"/>
    <property type="match status" value="1"/>
</dbReference>
<reference evidence="2 3" key="1">
    <citation type="submission" date="2024-09" db="EMBL/GenBank/DDBJ databases">
        <authorList>
            <person name="Sun Q."/>
            <person name="Mori K."/>
        </authorList>
    </citation>
    <scope>NUCLEOTIDE SEQUENCE [LARGE SCALE GENOMIC DNA]</scope>
    <source>
        <strain evidence="2 3">TBRC 4576</strain>
    </source>
</reference>
<dbReference type="RefSeq" id="WP_137641452.1">
    <property type="nucleotide sequence ID" value="NZ_BJEA01000001.1"/>
</dbReference>
<feature type="compositionally biased region" description="Basic and acidic residues" evidence="1">
    <location>
        <begin position="163"/>
        <end position="176"/>
    </location>
</feature>
<feature type="region of interest" description="Disordered" evidence="1">
    <location>
        <begin position="112"/>
        <end position="248"/>
    </location>
</feature>
<dbReference type="PROSITE" id="PS51257">
    <property type="entry name" value="PROKAR_LIPOPROTEIN"/>
    <property type="match status" value="1"/>
</dbReference>
<gene>
    <name evidence="2" type="ORF">ACFFLI_07595</name>
</gene>
<feature type="compositionally biased region" description="Low complexity" evidence="1">
    <location>
        <begin position="117"/>
        <end position="140"/>
    </location>
</feature>
<sequence>MRRHQWGWQLLIGGCVSLGLIGVVAPVTASQQECRVSGQPVRLYQLSGRATHLRVQAQRPVVVSAKTRWVRIGQMTVTQAARVTSYVHVRNLQTGLTGWVPAARVHAVSVRTQDQSQSKVKQVRQRPVVAPRRSSVPISRTEALRISDQTEQTKTSRAKVTRTRTESSHATTEKETSATTKQSQPKRRQVTSQKARSRVARSVLTRHPATTTRRSRPAQSKRPSVIRPHRSVQPAVKTKPADQSAQSGTAFQRIVQQQPALIPPRADQFKIVPLVGNGRYTTKKQQFRDTAAYLRTGGFQTQPDVVRRQSGYLDQDAFKTACYLPMSLDGRGLNDPQSATFSADDRYLYVLYVDSQQAGNGTQTGWVVRYDWQRLMQLGAGTPGKMALLRLAAAHQREHRLTALDREVLACIKVGPKFNSGHAQSLNLNPANNQLWFIQDGDRRTSTVERLDPETLTPNASVQFRLGSGVKMGIVLTFDRQGRAYFWTHQQGATAQAPAGTVRLYCGTISTAGVQFEQLNQGLAFQPGYYAQSMGYSPTRNRLYLVSDGSITSVPVSQLGHLTTKEIGESNYADGREFEGLVFMHHSPDGFLLTSRGVELMRMVPAKTVR</sequence>
<proteinExistence type="predicted"/>
<name>A0ABV5WVK4_9LACO</name>
<dbReference type="Proteomes" id="UP001589691">
    <property type="component" value="Unassembled WGS sequence"/>
</dbReference>
<evidence type="ECO:0000256" key="1">
    <source>
        <dbReference type="SAM" id="MobiDB-lite"/>
    </source>
</evidence>